<organism evidence="1 2">
    <name type="scientific">Mycolicibacterium hassiacum (strain DSM 44199 / CIP 105218 / JCM 12690 / 3849)</name>
    <name type="common">Mycobacterium hassiacum</name>
    <dbReference type="NCBI Taxonomy" id="1122247"/>
    <lineage>
        <taxon>Bacteria</taxon>
        <taxon>Bacillati</taxon>
        <taxon>Actinomycetota</taxon>
        <taxon>Actinomycetes</taxon>
        <taxon>Mycobacteriales</taxon>
        <taxon>Mycobacteriaceae</taxon>
        <taxon>Mycolicibacterium</taxon>
    </lineage>
</organism>
<proteinExistence type="predicted"/>
<sequence length="34" mass="3237">MSFGEVALGVVVVVDPGLAGVQGLGRNPLGATVG</sequence>
<reference evidence="1 2" key="1">
    <citation type="journal article" date="2012" name="J. Bacteriol.">
        <title>Genome sequence of Mycobacterium hassiacum DSM 44199, a rare source of heat-stable mycobacterial proteins.</title>
        <authorList>
            <person name="Tiago I."/>
            <person name="Maranha A."/>
            <person name="Mendes V."/>
            <person name="Alarico S."/>
            <person name="Moynihan P.J."/>
            <person name="Clarke A.J."/>
            <person name="Macedo-Ribeiro S."/>
            <person name="Pereira P.J."/>
            <person name="Empadinhas N."/>
        </authorList>
    </citation>
    <scope>NUCLEOTIDE SEQUENCE [LARGE SCALE GENOMIC DNA]</scope>
    <source>
        <strain evidence="2">DSM 44199 / CIP 105218 / JCM 12690 / 3849</strain>
    </source>
</reference>
<gene>
    <name evidence="1" type="ORF">C731_4094</name>
</gene>
<comment type="caution">
    <text evidence="1">The sequence shown here is derived from an EMBL/GenBank/DDBJ whole genome shotgun (WGS) entry which is preliminary data.</text>
</comment>
<dbReference type="Proteomes" id="UP000006265">
    <property type="component" value="Unassembled WGS sequence"/>
</dbReference>
<dbReference type="EMBL" id="AMRA01000108">
    <property type="protein sequence ID" value="EKF21953.1"/>
    <property type="molecule type" value="Genomic_DNA"/>
</dbReference>
<evidence type="ECO:0000313" key="1">
    <source>
        <dbReference type="EMBL" id="EKF21953.1"/>
    </source>
</evidence>
<evidence type="ECO:0000313" key="2">
    <source>
        <dbReference type="Proteomes" id="UP000006265"/>
    </source>
</evidence>
<dbReference type="AlphaFoldDB" id="K5B7H4"/>
<name>K5B7H4_MYCHD</name>
<feature type="non-terminal residue" evidence="1">
    <location>
        <position position="34"/>
    </location>
</feature>
<accession>K5B7H4</accession>
<keyword evidence="2" id="KW-1185">Reference proteome</keyword>
<protein>
    <submittedName>
        <fullName evidence="1">Uncharacterized protein</fullName>
    </submittedName>
</protein>